<dbReference type="OrthoDB" id="9803237at2"/>
<dbReference type="InterPro" id="IPR003141">
    <property type="entry name" value="Pol/His_phosphatase_N"/>
</dbReference>
<dbReference type="PANTHER" id="PTHR32294">
    <property type="entry name" value="DNA POLYMERASE III SUBUNIT ALPHA"/>
    <property type="match status" value="1"/>
</dbReference>
<dbReference type="Pfam" id="PF07733">
    <property type="entry name" value="DNA_pol3_alpha"/>
    <property type="match status" value="1"/>
</dbReference>
<dbReference type="CDD" id="cd07434">
    <property type="entry name" value="PHP_PolIIIA_DnaE2"/>
    <property type="match status" value="1"/>
</dbReference>
<dbReference type="EMBL" id="NPEU01000650">
    <property type="protein sequence ID" value="RAI29927.1"/>
    <property type="molecule type" value="Genomic_DNA"/>
</dbReference>
<feature type="domain" description="Polymerase/histidinol phosphatase N-terminal" evidence="4">
    <location>
        <begin position="5"/>
        <end position="72"/>
    </location>
</feature>
<keyword evidence="3" id="KW-0234">DNA repair</keyword>
<dbReference type="AlphaFoldDB" id="A0A327JUL5"/>
<feature type="non-terminal residue" evidence="5">
    <location>
        <position position="618"/>
    </location>
</feature>
<dbReference type="SUPFAM" id="SSF89550">
    <property type="entry name" value="PHP domain-like"/>
    <property type="match status" value="1"/>
</dbReference>
<dbReference type="InterPro" id="IPR004805">
    <property type="entry name" value="DnaE2/DnaE/PolC"/>
</dbReference>
<reference evidence="5 6" key="1">
    <citation type="submission" date="2017-07" db="EMBL/GenBank/DDBJ databases">
        <title>Draft Genome Sequences of Select Purple Nonsulfur Bacteria.</title>
        <authorList>
            <person name="Lasarre B."/>
            <person name="Mckinlay J.B."/>
        </authorList>
    </citation>
    <scope>NUCLEOTIDE SEQUENCE [LARGE SCALE GENOMIC DNA]</scope>
    <source>
        <strain evidence="5 6">DSM 11907</strain>
    </source>
</reference>
<sequence>MTAYAELAVTTNFSFLRGASHPEELVVQAKALGLAALGVADRNSVAGVVRAHEAAKEHGVRLAVGARLVFADGTPDILAYPRDRAAWGRLTRLLTLGKRRAGKGECTLHLDDLITSAEGFNLIILAEERCGTVRSPSCAGSTRASIAGRAVSRKGWMAGSSPAMTERNGGGQAMRHGALLSSLRDAGARVWLGATMRRHGDDARRLARLAALAAETRTPLIAVGDVLYHVPERRPLHDVITCVREHTTLDAAGRLLAPNAERHLKSPDETARLFRAAPEAVAQTLVFLENCRFSLDALAYDYPDEVREGFKTPQDALIAFTEEGAARRYPDGVPPKVRHALDHEYALIGTLSYAPYFLTVHDIVRFARSRGILCQGRGSAANSAVCYCLGITEVDPARSDLLFERFVSAERREPPDIDVDFEHERREEVIQYIYNRYGRARAGLAATVICYRGRSAMRDVGKVFGLTEDVIGSLAGTLWGFSREALSSEHAARAGCDPADPRLASALALARELTGFPRHLSQHVGGFVITRGRLDELVPIENAAMEDRTVIEWDKDDLDTLKILKIDVLALGMLTCLRRALDFLQTHYGESFCGRAPAFPLPARGVALSRDKRVARLE</sequence>
<accession>A0A327JUL5</accession>
<dbReference type="InterPro" id="IPR016195">
    <property type="entry name" value="Pol/histidinol_Pase-like"/>
</dbReference>
<dbReference type="InterPro" id="IPR011708">
    <property type="entry name" value="DNA_pol3_alpha_NTPase_dom"/>
</dbReference>
<evidence type="ECO:0000256" key="2">
    <source>
        <dbReference type="ARBA" id="ARBA00022763"/>
    </source>
</evidence>
<dbReference type="GO" id="GO:0008408">
    <property type="term" value="F:3'-5' exonuclease activity"/>
    <property type="evidence" value="ECO:0007669"/>
    <property type="project" value="InterPro"/>
</dbReference>
<protein>
    <submittedName>
        <fullName evidence="5">Error-prone DNA polymerase</fullName>
    </submittedName>
</protein>
<dbReference type="RefSeq" id="WP_146618958.1">
    <property type="nucleotide sequence ID" value="NZ_NPEU01000650.1"/>
</dbReference>
<evidence type="ECO:0000259" key="4">
    <source>
        <dbReference type="SMART" id="SM00481"/>
    </source>
</evidence>
<keyword evidence="1" id="KW-0963">Cytoplasm</keyword>
<evidence type="ECO:0000256" key="3">
    <source>
        <dbReference type="ARBA" id="ARBA00023204"/>
    </source>
</evidence>
<keyword evidence="6" id="KW-1185">Reference proteome</keyword>
<dbReference type="Proteomes" id="UP000248863">
    <property type="component" value="Unassembled WGS sequence"/>
</dbReference>
<organism evidence="5 6">
    <name type="scientific">Rhodoplanes elegans</name>
    <dbReference type="NCBI Taxonomy" id="29408"/>
    <lineage>
        <taxon>Bacteria</taxon>
        <taxon>Pseudomonadati</taxon>
        <taxon>Pseudomonadota</taxon>
        <taxon>Alphaproteobacteria</taxon>
        <taxon>Hyphomicrobiales</taxon>
        <taxon>Nitrobacteraceae</taxon>
        <taxon>Rhodoplanes</taxon>
    </lineage>
</organism>
<evidence type="ECO:0000313" key="6">
    <source>
        <dbReference type="Proteomes" id="UP000248863"/>
    </source>
</evidence>
<dbReference type="GO" id="GO:0006281">
    <property type="term" value="P:DNA repair"/>
    <property type="evidence" value="ECO:0007669"/>
    <property type="project" value="UniProtKB-KW"/>
</dbReference>
<comment type="caution">
    <text evidence="5">The sequence shown here is derived from an EMBL/GenBank/DDBJ whole genome shotgun (WGS) entry which is preliminary data.</text>
</comment>
<dbReference type="GO" id="GO:0006260">
    <property type="term" value="P:DNA replication"/>
    <property type="evidence" value="ECO:0007669"/>
    <property type="project" value="InterPro"/>
</dbReference>
<evidence type="ECO:0000313" key="5">
    <source>
        <dbReference type="EMBL" id="RAI29927.1"/>
    </source>
</evidence>
<keyword evidence="2" id="KW-0227">DNA damage</keyword>
<dbReference type="Pfam" id="PF02811">
    <property type="entry name" value="PHP"/>
    <property type="match status" value="1"/>
</dbReference>
<gene>
    <name evidence="5" type="ORF">CH338_28180</name>
</gene>
<evidence type="ECO:0000256" key="1">
    <source>
        <dbReference type="ARBA" id="ARBA00022490"/>
    </source>
</evidence>
<dbReference type="InterPro" id="IPR004013">
    <property type="entry name" value="PHP_dom"/>
</dbReference>
<dbReference type="SMART" id="SM00481">
    <property type="entry name" value="POLIIIAc"/>
    <property type="match status" value="1"/>
</dbReference>
<dbReference type="Gene3D" id="3.20.20.140">
    <property type="entry name" value="Metal-dependent hydrolases"/>
    <property type="match status" value="1"/>
</dbReference>
<dbReference type="PANTHER" id="PTHR32294:SF4">
    <property type="entry name" value="ERROR-PRONE DNA POLYMERASE"/>
    <property type="match status" value="1"/>
</dbReference>
<name>A0A327JUL5_9BRAD</name>
<proteinExistence type="predicted"/>